<dbReference type="GO" id="GO:0000049">
    <property type="term" value="F:tRNA binding"/>
    <property type="evidence" value="ECO:0007669"/>
    <property type="project" value="UniProtKB-KW"/>
</dbReference>
<keyword evidence="2" id="KW-0820">tRNA-binding</keyword>
<dbReference type="InterPro" id="IPR013785">
    <property type="entry name" value="Aldolase_TIM"/>
</dbReference>
<dbReference type="Gene3D" id="3.20.20.70">
    <property type="entry name" value="Aldolase class I"/>
    <property type="match status" value="1"/>
</dbReference>
<dbReference type="SUPFAM" id="SSF51395">
    <property type="entry name" value="FMN-linked oxidoreductases"/>
    <property type="match status" value="1"/>
</dbReference>
<keyword evidence="13" id="KW-0547">Nucleotide-binding</keyword>
<dbReference type="EMBL" id="MFZH01000037">
    <property type="protein sequence ID" value="OGK18102.1"/>
    <property type="molecule type" value="Genomic_DNA"/>
</dbReference>
<gene>
    <name evidence="15" type="ORF">A2799_04660</name>
</gene>
<evidence type="ECO:0000256" key="6">
    <source>
        <dbReference type="ARBA" id="ARBA00022857"/>
    </source>
</evidence>
<keyword evidence="5 11" id="KW-0819">tRNA processing</keyword>
<dbReference type="InterPro" id="IPR035587">
    <property type="entry name" value="DUS-like_FMN-bd"/>
</dbReference>
<evidence type="ECO:0000313" key="15">
    <source>
        <dbReference type="EMBL" id="OGK18102.1"/>
    </source>
</evidence>
<feature type="binding site" evidence="13">
    <location>
        <position position="150"/>
    </location>
    <ligand>
        <name>FMN</name>
        <dbReference type="ChEBI" id="CHEBI:58210"/>
    </ligand>
</feature>
<dbReference type="PIRSF" id="PIRSF006621">
    <property type="entry name" value="Dus"/>
    <property type="match status" value="1"/>
</dbReference>
<evidence type="ECO:0000256" key="11">
    <source>
        <dbReference type="PIRNR" id="PIRNR006621"/>
    </source>
</evidence>
<dbReference type="Proteomes" id="UP000176850">
    <property type="component" value="Unassembled WGS sequence"/>
</dbReference>
<evidence type="ECO:0000256" key="7">
    <source>
        <dbReference type="ARBA" id="ARBA00022884"/>
    </source>
</evidence>
<feature type="domain" description="DUS-like FMN-binding" evidence="14">
    <location>
        <begin position="6"/>
        <end position="320"/>
    </location>
</feature>
<dbReference type="PANTHER" id="PTHR45846:SF1">
    <property type="entry name" value="TRNA-DIHYDROURIDINE(47) SYNTHASE [NAD(P)(+)]-LIKE"/>
    <property type="match status" value="1"/>
</dbReference>
<evidence type="ECO:0000256" key="9">
    <source>
        <dbReference type="ARBA" id="ARBA00048205"/>
    </source>
</evidence>
<name>A0A1F7GHX1_9BACT</name>
<keyword evidence="4 11" id="KW-0288">FMN</keyword>
<reference evidence="15 16" key="1">
    <citation type="journal article" date="2016" name="Nat. Commun.">
        <title>Thousands of microbial genomes shed light on interconnected biogeochemical processes in an aquifer system.</title>
        <authorList>
            <person name="Anantharaman K."/>
            <person name="Brown C.T."/>
            <person name="Hug L.A."/>
            <person name="Sharon I."/>
            <person name="Castelle C.J."/>
            <person name="Probst A.J."/>
            <person name="Thomas B.C."/>
            <person name="Singh A."/>
            <person name="Wilkins M.J."/>
            <person name="Karaoz U."/>
            <person name="Brodie E.L."/>
            <person name="Williams K.H."/>
            <person name="Hubbard S.S."/>
            <person name="Banfield J.F."/>
        </authorList>
    </citation>
    <scope>NUCLEOTIDE SEQUENCE [LARGE SCALE GENOMIC DNA]</scope>
</reference>
<dbReference type="AlphaFoldDB" id="A0A1F7GHX1"/>
<comment type="cofactor">
    <cofactor evidence="11 13">
        <name>FMN</name>
        <dbReference type="ChEBI" id="CHEBI:58210"/>
    </cofactor>
</comment>
<organism evidence="15 16">
    <name type="scientific">Candidatus Roizmanbacteria bacterium RIFCSPHIGHO2_01_FULL_39_24</name>
    <dbReference type="NCBI Taxonomy" id="1802032"/>
    <lineage>
        <taxon>Bacteria</taxon>
        <taxon>Candidatus Roizmaniibacteriota</taxon>
    </lineage>
</organism>
<dbReference type="GO" id="GO:0050660">
    <property type="term" value="F:flavin adenine dinucleotide binding"/>
    <property type="evidence" value="ECO:0007669"/>
    <property type="project" value="InterPro"/>
</dbReference>
<feature type="active site" description="Proton donor" evidence="12">
    <location>
        <position position="110"/>
    </location>
</feature>
<protein>
    <recommendedName>
        <fullName evidence="11">tRNA-dihydrouridine synthase</fullName>
        <ecNumber evidence="11">1.3.1.-</ecNumber>
    </recommendedName>
</protein>
<evidence type="ECO:0000256" key="13">
    <source>
        <dbReference type="PIRSR" id="PIRSR006621-2"/>
    </source>
</evidence>
<dbReference type="GO" id="GO:0017150">
    <property type="term" value="F:tRNA dihydrouridine synthase activity"/>
    <property type="evidence" value="ECO:0007669"/>
    <property type="project" value="InterPro"/>
</dbReference>
<keyword evidence="7" id="KW-0694">RNA-binding</keyword>
<keyword evidence="3 11" id="KW-0285">Flavoprotein</keyword>
<sequence>MSILALAPMEDVTDVVFRQIVAECAPPDLFFTEFTNVDGMLSKGAKAVMHRLRMFSPPPLLYSSAPPHLPIPSSPPLIAQLWGTNPENFAQAAKIVADMGFDGIDVNMGCPIKAIVKKGACSALIGNYEQVKLIIDAIHRGAPNLPVSIKTRLGVKTIQTDEWIGFLLKQELDAVIIHARTVTEMSDVPAHWDEIRKAVQLRDSLGSKTVIIGNGDVMSKAEAIEKCSQYRCDGVMIGRGIFHNLYLFGGEKEFKTFSKEDKIAHLIRHISLFDETWGSTKNFATMKKFYKIYISDFDGASDLRVKLMEFTNAKDTLHFLSLIPRKLP</sequence>
<dbReference type="CDD" id="cd02801">
    <property type="entry name" value="DUS_like_FMN"/>
    <property type="match status" value="1"/>
</dbReference>
<evidence type="ECO:0000256" key="4">
    <source>
        <dbReference type="ARBA" id="ARBA00022643"/>
    </source>
</evidence>
<evidence type="ECO:0000256" key="12">
    <source>
        <dbReference type="PIRSR" id="PIRSR006621-1"/>
    </source>
</evidence>
<comment type="similarity">
    <text evidence="11">Belongs to the dus family.</text>
</comment>
<dbReference type="Gene3D" id="1.10.1200.80">
    <property type="entry name" value="Putative flavin oxidoreducatase, domain 2"/>
    <property type="match status" value="1"/>
</dbReference>
<comment type="function">
    <text evidence="1 11">Catalyzes the synthesis of 5,6-dihydrouridine (D), a modified base found in the D-loop of most tRNAs, via the reduction of the C5-C6 double bond in target uridines.</text>
</comment>
<comment type="caution">
    <text evidence="15">The sequence shown here is derived from an EMBL/GenBank/DDBJ whole genome shotgun (WGS) entry which is preliminary data.</text>
</comment>
<dbReference type="EC" id="1.3.1.-" evidence="11"/>
<dbReference type="InterPro" id="IPR024036">
    <property type="entry name" value="tRNA-dHydroUridine_Synthase_C"/>
</dbReference>
<accession>A0A1F7GHX1</accession>
<dbReference type="Pfam" id="PF01207">
    <property type="entry name" value="Dus"/>
    <property type="match status" value="1"/>
</dbReference>
<feature type="binding site" evidence="13">
    <location>
        <begin position="238"/>
        <end position="239"/>
    </location>
    <ligand>
        <name>FMN</name>
        <dbReference type="ChEBI" id="CHEBI:58210"/>
    </ligand>
</feature>
<evidence type="ECO:0000256" key="2">
    <source>
        <dbReference type="ARBA" id="ARBA00022555"/>
    </source>
</evidence>
<keyword evidence="8 11" id="KW-0560">Oxidoreductase</keyword>
<feature type="binding site" evidence="13">
    <location>
        <position position="80"/>
    </location>
    <ligand>
        <name>FMN</name>
        <dbReference type="ChEBI" id="CHEBI:58210"/>
    </ligand>
</feature>
<evidence type="ECO:0000256" key="8">
    <source>
        <dbReference type="ARBA" id="ARBA00023002"/>
    </source>
</evidence>
<proteinExistence type="inferred from homology"/>
<evidence type="ECO:0000256" key="1">
    <source>
        <dbReference type="ARBA" id="ARBA00002790"/>
    </source>
</evidence>
<evidence type="ECO:0000313" key="16">
    <source>
        <dbReference type="Proteomes" id="UP000176850"/>
    </source>
</evidence>
<evidence type="ECO:0000256" key="5">
    <source>
        <dbReference type="ARBA" id="ARBA00022694"/>
    </source>
</evidence>
<evidence type="ECO:0000256" key="3">
    <source>
        <dbReference type="ARBA" id="ARBA00022630"/>
    </source>
</evidence>
<comment type="catalytic activity">
    <reaction evidence="10">
        <text>a 5,6-dihydrouridine in tRNA + NAD(+) = a uridine in tRNA + NADH + H(+)</text>
        <dbReference type="Rhea" id="RHEA:54452"/>
        <dbReference type="Rhea" id="RHEA-COMP:13339"/>
        <dbReference type="Rhea" id="RHEA-COMP:13887"/>
        <dbReference type="ChEBI" id="CHEBI:15378"/>
        <dbReference type="ChEBI" id="CHEBI:57540"/>
        <dbReference type="ChEBI" id="CHEBI:57945"/>
        <dbReference type="ChEBI" id="CHEBI:65315"/>
        <dbReference type="ChEBI" id="CHEBI:74443"/>
    </reaction>
</comment>
<evidence type="ECO:0000259" key="14">
    <source>
        <dbReference type="Pfam" id="PF01207"/>
    </source>
</evidence>
<dbReference type="PANTHER" id="PTHR45846">
    <property type="entry name" value="TRNA-DIHYDROURIDINE(47) SYNTHASE [NAD(P)(+)]-LIKE"/>
    <property type="match status" value="1"/>
</dbReference>
<evidence type="ECO:0000256" key="10">
    <source>
        <dbReference type="ARBA" id="ARBA00048802"/>
    </source>
</evidence>
<dbReference type="InterPro" id="IPR001269">
    <property type="entry name" value="DUS_fam"/>
</dbReference>
<feature type="binding site" evidence="13">
    <location>
        <position position="178"/>
    </location>
    <ligand>
        <name>FMN</name>
        <dbReference type="ChEBI" id="CHEBI:58210"/>
    </ligand>
</feature>
<keyword evidence="6" id="KW-0521">NADP</keyword>
<comment type="catalytic activity">
    <reaction evidence="9">
        <text>a 5,6-dihydrouridine in tRNA + NADP(+) = a uridine in tRNA + NADPH + H(+)</text>
        <dbReference type="Rhea" id="RHEA:23624"/>
        <dbReference type="Rhea" id="RHEA-COMP:13339"/>
        <dbReference type="Rhea" id="RHEA-COMP:13887"/>
        <dbReference type="ChEBI" id="CHEBI:15378"/>
        <dbReference type="ChEBI" id="CHEBI:57783"/>
        <dbReference type="ChEBI" id="CHEBI:58349"/>
        <dbReference type="ChEBI" id="CHEBI:65315"/>
        <dbReference type="ChEBI" id="CHEBI:74443"/>
    </reaction>
</comment>